<dbReference type="Proteomes" id="UP000018951">
    <property type="component" value="Unassembled WGS sequence"/>
</dbReference>
<reference evidence="1 2" key="1">
    <citation type="journal article" date="2013" name="PLoS ONE">
        <title>Bacterial endosymbiosis in a chordate host: long-term co-evolution and conservation of secondary metabolism.</title>
        <authorList>
            <person name="Kwan J.C."/>
            <person name="Schmidt E.W."/>
        </authorList>
    </citation>
    <scope>NUCLEOTIDE SEQUENCE [LARGE SCALE GENOMIC DNA]</scope>
    <source>
        <strain evidence="2">L6</strain>
    </source>
</reference>
<keyword evidence="2" id="KW-1185">Reference proteome</keyword>
<organism evidence="1 2">
    <name type="scientific">Candidatus Xenolissoclinum pacificiensis L6</name>
    <dbReference type="NCBI Taxonomy" id="1401685"/>
    <lineage>
        <taxon>Bacteria</taxon>
        <taxon>Pseudomonadati</taxon>
        <taxon>Pseudomonadota</taxon>
        <taxon>Alphaproteobacteria</taxon>
        <taxon>Rickettsiales</taxon>
        <taxon>Anaplasmataceae</taxon>
        <taxon>Candidatus Xenolissoclinum</taxon>
    </lineage>
</organism>
<dbReference type="EMBL" id="AXCJ01000001">
    <property type="protein sequence ID" value="ETO91690.1"/>
    <property type="molecule type" value="Genomic_DNA"/>
</dbReference>
<accession>W2V0S0</accession>
<name>W2V0S0_9RICK</name>
<evidence type="ECO:0000313" key="1">
    <source>
        <dbReference type="EMBL" id="ETO91690.1"/>
    </source>
</evidence>
<proteinExistence type="predicted"/>
<sequence length="37" mass="4569">MGYYEKFIQDSAKRKGIDYVYQLFKFSKYFSCKQSDR</sequence>
<comment type="caution">
    <text evidence="1">The sequence shown here is derived from an EMBL/GenBank/DDBJ whole genome shotgun (WGS) entry which is preliminary data.</text>
</comment>
<gene>
    <name evidence="1" type="ORF">P857_861</name>
</gene>
<evidence type="ECO:0000313" key="2">
    <source>
        <dbReference type="Proteomes" id="UP000018951"/>
    </source>
</evidence>
<dbReference type="AlphaFoldDB" id="W2V0S0"/>
<protein>
    <submittedName>
        <fullName evidence="1">Uncharacterized protein</fullName>
    </submittedName>
</protein>